<sequence>MDSSVIQTKLELRLFFVKRYNNLFKIFVLFNPQTEAYAVPMSINMSEVGDIMNRDLEITLNEIILDELQQTFLDWYDSAECAIECHFLEFG</sequence>
<proteinExistence type="predicted"/>
<protein>
    <submittedName>
        <fullName evidence="1">Uncharacterized protein</fullName>
    </submittedName>
</protein>
<organism evidence="1 2">
    <name type="scientific">Moraxella cuniculi DSM 21768</name>
    <dbReference type="NCBI Taxonomy" id="1122245"/>
    <lineage>
        <taxon>Bacteria</taxon>
        <taxon>Pseudomonadati</taxon>
        <taxon>Pseudomonadota</taxon>
        <taxon>Gammaproteobacteria</taxon>
        <taxon>Moraxellales</taxon>
        <taxon>Moraxellaceae</taxon>
        <taxon>Moraxella</taxon>
    </lineage>
</organism>
<accession>A0A1N7GCD0</accession>
<keyword evidence="2" id="KW-1185">Reference proteome</keyword>
<dbReference type="AlphaFoldDB" id="A0A1N7GCD0"/>
<dbReference type="Proteomes" id="UP000187495">
    <property type="component" value="Unassembled WGS sequence"/>
</dbReference>
<reference evidence="2" key="1">
    <citation type="submission" date="2017-01" db="EMBL/GenBank/DDBJ databases">
        <authorList>
            <person name="Varghese N."/>
            <person name="Submissions S."/>
        </authorList>
    </citation>
    <scope>NUCLEOTIDE SEQUENCE [LARGE SCALE GENOMIC DNA]</scope>
    <source>
        <strain evidence="2">DSM 21768</strain>
    </source>
</reference>
<evidence type="ECO:0000313" key="1">
    <source>
        <dbReference type="EMBL" id="SIS10214.1"/>
    </source>
</evidence>
<evidence type="ECO:0000313" key="2">
    <source>
        <dbReference type="Proteomes" id="UP000187495"/>
    </source>
</evidence>
<dbReference type="STRING" id="34061.B0189_08920"/>
<name>A0A1N7GCD0_9GAMM</name>
<dbReference type="RefSeq" id="WP_076556263.1">
    <property type="nucleotide sequence ID" value="NZ_FTNU01000036.1"/>
</dbReference>
<gene>
    <name evidence="1" type="ORF">SAMN02745664_1364</name>
</gene>
<dbReference type="EMBL" id="FTNU01000036">
    <property type="protein sequence ID" value="SIS10214.1"/>
    <property type="molecule type" value="Genomic_DNA"/>
</dbReference>